<feature type="non-terminal residue" evidence="1">
    <location>
        <position position="1"/>
    </location>
</feature>
<dbReference type="AlphaFoldDB" id="X1V0S5"/>
<comment type="caution">
    <text evidence="1">The sequence shown here is derived from an EMBL/GenBank/DDBJ whole genome shotgun (WGS) entry which is preliminary data.</text>
</comment>
<accession>X1V0S5</accession>
<organism evidence="1">
    <name type="scientific">marine sediment metagenome</name>
    <dbReference type="NCBI Taxonomy" id="412755"/>
    <lineage>
        <taxon>unclassified sequences</taxon>
        <taxon>metagenomes</taxon>
        <taxon>ecological metagenomes</taxon>
    </lineage>
</organism>
<protein>
    <submittedName>
        <fullName evidence="1">Uncharacterized protein</fullName>
    </submittedName>
</protein>
<dbReference type="EMBL" id="BARW01042600">
    <property type="protein sequence ID" value="GAJ23304.1"/>
    <property type="molecule type" value="Genomic_DNA"/>
</dbReference>
<name>X1V0S5_9ZZZZ</name>
<evidence type="ECO:0000313" key="1">
    <source>
        <dbReference type="EMBL" id="GAJ23304.1"/>
    </source>
</evidence>
<proteinExistence type="predicted"/>
<gene>
    <name evidence="1" type="ORF">S12H4_63027</name>
</gene>
<reference evidence="1" key="1">
    <citation type="journal article" date="2014" name="Front. Microbiol.">
        <title>High frequency of phylogenetically diverse reductive dehalogenase-homologous genes in deep subseafloor sedimentary metagenomes.</title>
        <authorList>
            <person name="Kawai M."/>
            <person name="Futagami T."/>
            <person name="Toyoda A."/>
            <person name="Takaki Y."/>
            <person name="Nishi S."/>
            <person name="Hori S."/>
            <person name="Arai W."/>
            <person name="Tsubouchi T."/>
            <person name="Morono Y."/>
            <person name="Uchiyama I."/>
            <person name="Ito T."/>
            <person name="Fujiyama A."/>
            <person name="Inagaki F."/>
            <person name="Takami H."/>
        </authorList>
    </citation>
    <scope>NUCLEOTIDE SEQUENCE</scope>
    <source>
        <strain evidence="1">Expedition CK06-06</strain>
    </source>
</reference>
<sequence>EIGFHQGALNTLVNERNELFKMIQNIEAIIQAHLKRLEELGVKVQQKK</sequence>